<feature type="region of interest" description="Disordered" evidence="1">
    <location>
        <begin position="207"/>
        <end position="226"/>
    </location>
</feature>
<dbReference type="RefSeq" id="WP_015790169.1">
    <property type="nucleotide sequence ID" value="NC_013158.1"/>
</dbReference>
<evidence type="ECO:0000259" key="2">
    <source>
        <dbReference type="Pfam" id="PF24034"/>
    </source>
</evidence>
<protein>
    <recommendedName>
        <fullName evidence="6">HTH iclR-type domain-containing protein</fullName>
    </recommendedName>
</protein>
<feature type="compositionally biased region" description="Low complexity" evidence="1">
    <location>
        <begin position="293"/>
        <end position="311"/>
    </location>
</feature>
<evidence type="ECO:0000256" key="1">
    <source>
        <dbReference type="SAM" id="MobiDB-lite"/>
    </source>
</evidence>
<dbReference type="SUPFAM" id="SSF46785">
    <property type="entry name" value="Winged helix' DNA-binding domain"/>
    <property type="match status" value="1"/>
</dbReference>
<gene>
    <name evidence="4" type="ordered locus">Huta_2437</name>
</gene>
<sequence>MSRRAATVGCLLMIVGLVGPMMAVSGPLGIGSGTSEMAPTNDAGFERVSDESRLRGGASSAQIPFAIGDDRFDRTLFEITVYENQSAQWRFQYTQRLENDTEETNFKAYAAEFRENETDLYRQFVSYAGELARTGTNVTGRQMNATDFARDARTGTLDNLGIVEMSFTWTNFAEQRQTGGVLVSDIFEGGLAIRADQQLRFVAGPNLTFDSVEPSPSNTSGLSVSDSESVEWVGEYSFADQRPRVAFSPVTAETTTEREETPTESTDETTSDGSETTVDRPTSERTVTSTEQAGASPGTTTDTTATTVAGDGSAGGPGLGGMLVGLVVITLVVVIATWRGGYFDVGEGEASPGAGGGDDGDGSDANQPADGSAEATAETGGQAVTGAALLSDDDRVRQLLEDNGGRMKQTAIVEATEWSKSKVSMLLSEMEDDGEITKLRVGRENIVSLPGSEPDAARSPFDDLDEEDE</sequence>
<feature type="domain" description="DUF7345" evidence="3">
    <location>
        <begin position="78"/>
        <end position="202"/>
    </location>
</feature>
<dbReference type="Pfam" id="PF24036">
    <property type="entry name" value="DUF7345"/>
    <property type="match status" value="1"/>
</dbReference>
<dbReference type="AlphaFoldDB" id="C7NMG4"/>
<dbReference type="EMBL" id="CP001687">
    <property type="protein sequence ID" value="ACV12603.1"/>
    <property type="molecule type" value="Genomic_DNA"/>
</dbReference>
<name>C7NMG4_HALUD</name>
<feature type="region of interest" description="Disordered" evidence="1">
    <location>
        <begin position="349"/>
        <end position="381"/>
    </location>
</feature>
<dbReference type="eggNOG" id="arCOG00382">
    <property type="taxonomic scope" value="Archaea"/>
</dbReference>
<feature type="compositionally biased region" description="Polar residues" evidence="1">
    <location>
        <begin position="214"/>
        <end position="226"/>
    </location>
</feature>
<dbReference type="InterPro" id="IPR036390">
    <property type="entry name" value="WH_DNA-bd_sf"/>
</dbReference>
<dbReference type="KEGG" id="hut:Huta_2437"/>
<dbReference type="OrthoDB" id="284722at2157"/>
<proteinExistence type="predicted"/>
<feature type="region of interest" description="Disordered" evidence="1">
    <location>
        <begin position="244"/>
        <end position="315"/>
    </location>
</feature>
<evidence type="ECO:0000313" key="4">
    <source>
        <dbReference type="EMBL" id="ACV12603.1"/>
    </source>
</evidence>
<dbReference type="InterPro" id="IPR055767">
    <property type="entry name" value="DUF7343"/>
</dbReference>
<dbReference type="GeneID" id="8384739"/>
<evidence type="ECO:0000313" key="5">
    <source>
        <dbReference type="Proteomes" id="UP000002071"/>
    </source>
</evidence>
<dbReference type="InterPro" id="IPR055769">
    <property type="entry name" value="DUF7345"/>
</dbReference>
<reference evidence="4 5" key="1">
    <citation type="journal article" date="2009" name="Stand. Genomic Sci.">
        <title>Complete genome sequence of Halorhabdus utahensis type strain (AX-2).</title>
        <authorList>
            <person name="Anderson I."/>
            <person name="Tindall B.J."/>
            <person name="Pomrenke H."/>
            <person name="Goker M."/>
            <person name="Lapidus A."/>
            <person name="Nolan M."/>
            <person name="Copeland A."/>
            <person name="Glavina Del Rio T."/>
            <person name="Chen F."/>
            <person name="Tice H."/>
            <person name="Cheng J.F."/>
            <person name="Lucas S."/>
            <person name="Chertkov O."/>
            <person name="Bruce D."/>
            <person name="Brettin T."/>
            <person name="Detter J.C."/>
            <person name="Han C."/>
            <person name="Goodwin L."/>
            <person name="Land M."/>
            <person name="Hauser L."/>
            <person name="Chang Y.J."/>
            <person name="Jeffries C.D."/>
            <person name="Pitluck S."/>
            <person name="Pati A."/>
            <person name="Mavromatis K."/>
            <person name="Ivanova N."/>
            <person name="Ovchinnikova G."/>
            <person name="Chen A."/>
            <person name="Palaniappan K."/>
            <person name="Chain P."/>
            <person name="Rohde M."/>
            <person name="Bristow J."/>
            <person name="Eisen J.A."/>
            <person name="Markowitz V."/>
            <person name="Hugenholtz P."/>
            <person name="Kyrpides N.C."/>
            <person name="Klenk H.P."/>
        </authorList>
    </citation>
    <scope>NUCLEOTIDE SEQUENCE [LARGE SCALE GENOMIC DNA]</scope>
    <source>
        <strain evidence="5">DSM 12940 / JCM 11049 / AX-2</strain>
    </source>
</reference>
<evidence type="ECO:0000259" key="3">
    <source>
        <dbReference type="Pfam" id="PF24036"/>
    </source>
</evidence>
<feature type="region of interest" description="Disordered" evidence="1">
    <location>
        <begin position="445"/>
        <end position="469"/>
    </location>
</feature>
<dbReference type="HOGENOM" id="CLU_048695_1_0_2"/>
<organism evidence="4 5">
    <name type="scientific">Halorhabdus utahensis (strain DSM 12940 / JCM 11049 / AX-2)</name>
    <dbReference type="NCBI Taxonomy" id="519442"/>
    <lineage>
        <taxon>Archaea</taxon>
        <taxon>Methanobacteriati</taxon>
        <taxon>Methanobacteriota</taxon>
        <taxon>Stenosarchaea group</taxon>
        <taxon>Halobacteria</taxon>
        <taxon>Halobacteriales</taxon>
        <taxon>Haloarculaceae</taxon>
        <taxon>Halorhabdus</taxon>
    </lineage>
</organism>
<feature type="domain" description="DUF7343" evidence="2">
    <location>
        <begin position="389"/>
        <end position="450"/>
    </location>
</feature>
<evidence type="ECO:0008006" key="6">
    <source>
        <dbReference type="Google" id="ProtNLM"/>
    </source>
</evidence>
<keyword evidence="5" id="KW-1185">Reference proteome</keyword>
<accession>C7NMG4</accession>
<dbReference type="Proteomes" id="UP000002071">
    <property type="component" value="Chromosome"/>
</dbReference>
<dbReference type="Pfam" id="PF24034">
    <property type="entry name" value="DUF7343"/>
    <property type="match status" value="1"/>
</dbReference>